<feature type="transmembrane region" description="Helical" evidence="1">
    <location>
        <begin position="23"/>
        <end position="42"/>
    </location>
</feature>
<keyword evidence="3" id="KW-1185">Reference proteome</keyword>
<dbReference type="Proteomes" id="UP000245368">
    <property type="component" value="Chromosome"/>
</dbReference>
<organism evidence="2 3">
    <name type="scientific">Deinococcus irradiatisoli</name>
    <dbReference type="NCBI Taxonomy" id="2202254"/>
    <lineage>
        <taxon>Bacteria</taxon>
        <taxon>Thermotogati</taxon>
        <taxon>Deinococcota</taxon>
        <taxon>Deinococci</taxon>
        <taxon>Deinococcales</taxon>
        <taxon>Deinococcaceae</taxon>
        <taxon>Deinococcus</taxon>
    </lineage>
</organism>
<keyword evidence="1" id="KW-1133">Transmembrane helix</keyword>
<reference evidence="2 3" key="1">
    <citation type="submission" date="2018-05" db="EMBL/GenBank/DDBJ databases">
        <title>Complete Genome Sequence of Deinococcus sp. strain 17bor-2.</title>
        <authorList>
            <person name="Srinivasan S."/>
        </authorList>
    </citation>
    <scope>NUCLEOTIDE SEQUENCE [LARGE SCALE GENOMIC DNA]</scope>
    <source>
        <strain evidence="2 3">17bor-2</strain>
    </source>
</reference>
<accession>A0A2Z3JJG3</accession>
<proteinExistence type="predicted"/>
<dbReference type="AlphaFoldDB" id="A0A2Z3JJG3"/>
<sequence>MPLLFAADVVAGWLGAPSAGMEVMAQLAASGLLGLGLINWWWRGNLVGGIYGRPLGLANLLCFLSAAASLGRATQAGTLPGAVWVVVIGSAALALAFAWRMFVWTPQPGPGQRPGV</sequence>
<dbReference type="KEGG" id="dez:DKM44_13570"/>
<keyword evidence="1" id="KW-0472">Membrane</keyword>
<evidence type="ECO:0000256" key="1">
    <source>
        <dbReference type="SAM" id="Phobius"/>
    </source>
</evidence>
<gene>
    <name evidence="2" type="ORF">DKM44_13570</name>
</gene>
<keyword evidence="1" id="KW-0812">Transmembrane</keyword>
<dbReference type="EMBL" id="CP029494">
    <property type="protein sequence ID" value="AWN24126.1"/>
    <property type="molecule type" value="Genomic_DNA"/>
</dbReference>
<name>A0A2Z3JJG3_9DEIO</name>
<evidence type="ECO:0000313" key="2">
    <source>
        <dbReference type="EMBL" id="AWN24126.1"/>
    </source>
</evidence>
<feature type="transmembrane region" description="Helical" evidence="1">
    <location>
        <begin position="83"/>
        <end position="103"/>
    </location>
</feature>
<evidence type="ECO:0000313" key="3">
    <source>
        <dbReference type="Proteomes" id="UP000245368"/>
    </source>
</evidence>
<feature type="transmembrane region" description="Helical" evidence="1">
    <location>
        <begin position="54"/>
        <end position="71"/>
    </location>
</feature>
<protein>
    <submittedName>
        <fullName evidence="2">Uncharacterized protein</fullName>
    </submittedName>
</protein>